<dbReference type="InterPro" id="IPR002852">
    <property type="entry name" value="UPF0251"/>
</dbReference>
<reference evidence="2" key="1">
    <citation type="journal article" date="2021" name="PeerJ">
        <title>Extensive microbial diversity within the chicken gut microbiome revealed by metagenomics and culture.</title>
        <authorList>
            <person name="Gilroy R."/>
            <person name="Ravi A."/>
            <person name="Getino M."/>
            <person name="Pursley I."/>
            <person name="Horton D.L."/>
            <person name="Alikhan N.F."/>
            <person name="Baker D."/>
            <person name="Gharbi K."/>
            <person name="Hall N."/>
            <person name="Watson M."/>
            <person name="Adriaenssens E.M."/>
            <person name="Foster-Nyarko E."/>
            <person name="Jarju S."/>
            <person name="Secka A."/>
            <person name="Antonio M."/>
            <person name="Oren A."/>
            <person name="Chaudhuri R.R."/>
            <person name="La Ragione R."/>
            <person name="Hildebrand F."/>
            <person name="Pallen M.J."/>
        </authorList>
    </citation>
    <scope>NUCLEOTIDE SEQUENCE</scope>
    <source>
        <strain evidence="2">G3-2149</strain>
    </source>
</reference>
<dbReference type="InterPro" id="IPR036388">
    <property type="entry name" value="WH-like_DNA-bd_sf"/>
</dbReference>
<dbReference type="PANTHER" id="PTHR42983:SF1">
    <property type="entry name" value="IRON-MOLYBDENUM PROTEIN"/>
    <property type="match status" value="1"/>
</dbReference>
<proteinExistence type="predicted"/>
<dbReference type="AlphaFoldDB" id="A0A9E2L7H2"/>
<evidence type="ECO:0000259" key="1">
    <source>
        <dbReference type="Pfam" id="PF02579"/>
    </source>
</evidence>
<dbReference type="EMBL" id="JAHLFU010000237">
    <property type="protein sequence ID" value="MBU3854456.1"/>
    <property type="molecule type" value="Genomic_DNA"/>
</dbReference>
<accession>A0A9E2L7H2</accession>
<organism evidence="2 3">
    <name type="scientific">Candidatus Paraprevotella stercoravium</name>
    <dbReference type="NCBI Taxonomy" id="2838725"/>
    <lineage>
        <taxon>Bacteria</taxon>
        <taxon>Pseudomonadati</taxon>
        <taxon>Bacteroidota</taxon>
        <taxon>Bacteroidia</taxon>
        <taxon>Bacteroidales</taxon>
        <taxon>Prevotellaceae</taxon>
        <taxon>Paraprevotella</taxon>
    </lineage>
</organism>
<gene>
    <name evidence="2" type="ORF">H9789_11715</name>
</gene>
<dbReference type="Gene3D" id="1.10.10.10">
    <property type="entry name" value="Winged helix-like DNA-binding domain superfamily/Winged helix DNA-binding domain"/>
    <property type="match status" value="1"/>
</dbReference>
<dbReference type="SUPFAM" id="SSF53146">
    <property type="entry name" value="Nitrogenase accessory factor-like"/>
    <property type="match status" value="1"/>
</dbReference>
<sequence length="269" mass="29226">MSPRPKLIKRISGIPASSGFVPLHGENAEPVVLLFEEYESVLLCDYEGLTQAEAARQMKVSRPTVTRIYASARKKIAEALVCSRSLVVEGGRVYTDLGWFSCPRCDLLFNTLSVQSRTDGGTCPRCGDPCREIDSENINLKKYRTMKKIALPTRGGQIDDHFGHCEFYTLVSVDEAGQIVLTETMPSPQGCGCKSHIAEELQEKGVTVMLAGNMGAGALNKLSACGIQVFRGCHGAVLQVVEAYLRGEIQDSGVSCQHHDEAGHSCGHH</sequence>
<feature type="domain" description="Dinitrogenase iron-molybdenum cofactor biosynthesis" evidence="1">
    <location>
        <begin position="155"/>
        <end position="245"/>
    </location>
</feature>
<dbReference type="Proteomes" id="UP000823865">
    <property type="component" value="Unassembled WGS sequence"/>
</dbReference>
<comment type="caution">
    <text evidence="2">The sequence shown here is derived from an EMBL/GenBank/DDBJ whole genome shotgun (WGS) entry which is preliminary data.</text>
</comment>
<dbReference type="Pfam" id="PF02001">
    <property type="entry name" value="DUF134"/>
    <property type="match status" value="1"/>
</dbReference>
<dbReference type="InterPro" id="IPR003731">
    <property type="entry name" value="Di-Nase_FeMo-co_biosynth"/>
</dbReference>
<dbReference type="Pfam" id="PF02579">
    <property type="entry name" value="Nitro_FeMo-Co"/>
    <property type="match status" value="1"/>
</dbReference>
<name>A0A9E2L7H2_9BACT</name>
<dbReference type="InterPro" id="IPR033913">
    <property type="entry name" value="MTH1175_dom"/>
</dbReference>
<evidence type="ECO:0000313" key="3">
    <source>
        <dbReference type="Proteomes" id="UP000823865"/>
    </source>
</evidence>
<dbReference type="InterPro" id="IPR036105">
    <property type="entry name" value="DiNase_FeMo-co_biosyn_sf"/>
</dbReference>
<dbReference type="CDD" id="cd00851">
    <property type="entry name" value="MTH1175"/>
    <property type="match status" value="1"/>
</dbReference>
<dbReference type="PANTHER" id="PTHR42983">
    <property type="entry name" value="DINITROGENASE IRON-MOLYBDENUM COFACTOR PROTEIN-RELATED"/>
    <property type="match status" value="1"/>
</dbReference>
<reference evidence="2" key="2">
    <citation type="submission" date="2021-04" db="EMBL/GenBank/DDBJ databases">
        <authorList>
            <person name="Gilroy R."/>
        </authorList>
    </citation>
    <scope>NUCLEOTIDE SEQUENCE</scope>
    <source>
        <strain evidence="2">G3-2149</strain>
    </source>
</reference>
<dbReference type="Gene3D" id="3.30.420.130">
    <property type="entry name" value="Dinitrogenase iron-molybdenum cofactor biosynthesis domain"/>
    <property type="match status" value="1"/>
</dbReference>
<dbReference type="SUPFAM" id="SSF88659">
    <property type="entry name" value="Sigma3 and sigma4 domains of RNA polymerase sigma factors"/>
    <property type="match status" value="1"/>
</dbReference>
<dbReference type="InterPro" id="IPR013324">
    <property type="entry name" value="RNA_pol_sigma_r3/r4-like"/>
</dbReference>
<evidence type="ECO:0000313" key="2">
    <source>
        <dbReference type="EMBL" id="MBU3854456.1"/>
    </source>
</evidence>
<protein>
    <submittedName>
        <fullName evidence="2">DUF134 domain-containing protein</fullName>
    </submittedName>
</protein>